<name>A0ABD0M657_9CAEN</name>
<dbReference type="EMBL" id="JACVVK020000004">
    <property type="protein sequence ID" value="KAK7507220.1"/>
    <property type="molecule type" value="Genomic_DNA"/>
</dbReference>
<feature type="non-terminal residue" evidence="1">
    <location>
        <position position="102"/>
    </location>
</feature>
<dbReference type="Proteomes" id="UP001519460">
    <property type="component" value="Unassembled WGS sequence"/>
</dbReference>
<accession>A0ABD0M657</accession>
<evidence type="ECO:0000313" key="2">
    <source>
        <dbReference type="Proteomes" id="UP001519460"/>
    </source>
</evidence>
<reference evidence="1 2" key="1">
    <citation type="journal article" date="2023" name="Sci. Data">
        <title>Genome assembly of the Korean intertidal mud-creeper Batillaria attramentaria.</title>
        <authorList>
            <person name="Patra A.K."/>
            <person name="Ho P.T."/>
            <person name="Jun S."/>
            <person name="Lee S.J."/>
            <person name="Kim Y."/>
            <person name="Won Y.J."/>
        </authorList>
    </citation>
    <scope>NUCLEOTIDE SEQUENCE [LARGE SCALE GENOMIC DNA]</scope>
    <source>
        <strain evidence="1">Wonlab-2016</strain>
    </source>
</reference>
<proteinExistence type="predicted"/>
<sequence length="102" mass="11188">RAEAAGPREDTVYLEICLVLDCTNFRSTPVFGSPVSRHSPSARQIATKLLTGSGKRSKLSPSPVSAVFLLLLYFCVFFDGELCSVQQSCIENYATKVVKTRL</sequence>
<organism evidence="1 2">
    <name type="scientific">Batillaria attramentaria</name>
    <dbReference type="NCBI Taxonomy" id="370345"/>
    <lineage>
        <taxon>Eukaryota</taxon>
        <taxon>Metazoa</taxon>
        <taxon>Spiralia</taxon>
        <taxon>Lophotrochozoa</taxon>
        <taxon>Mollusca</taxon>
        <taxon>Gastropoda</taxon>
        <taxon>Caenogastropoda</taxon>
        <taxon>Sorbeoconcha</taxon>
        <taxon>Cerithioidea</taxon>
        <taxon>Batillariidae</taxon>
        <taxon>Batillaria</taxon>
    </lineage>
</organism>
<feature type="non-terminal residue" evidence="1">
    <location>
        <position position="1"/>
    </location>
</feature>
<evidence type="ECO:0000313" key="1">
    <source>
        <dbReference type="EMBL" id="KAK7507220.1"/>
    </source>
</evidence>
<keyword evidence="2" id="KW-1185">Reference proteome</keyword>
<protein>
    <submittedName>
        <fullName evidence="1">Uncharacterized protein</fullName>
    </submittedName>
</protein>
<dbReference type="AlphaFoldDB" id="A0ABD0M657"/>
<gene>
    <name evidence="1" type="ORF">BaRGS_00001155</name>
</gene>
<comment type="caution">
    <text evidence="1">The sequence shown here is derived from an EMBL/GenBank/DDBJ whole genome shotgun (WGS) entry which is preliminary data.</text>
</comment>